<protein>
    <submittedName>
        <fullName evidence="1">Uncharacterized protein</fullName>
    </submittedName>
</protein>
<accession>A0ACC3DCE3</accession>
<comment type="caution">
    <text evidence="1">The sequence shown here is derived from an EMBL/GenBank/DDBJ whole genome shotgun (WGS) entry which is preliminary data.</text>
</comment>
<dbReference type="EMBL" id="JAWDJW010006366">
    <property type="protein sequence ID" value="KAK3065083.1"/>
    <property type="molecule type" value="Genomic_DNA"/>
</dbReference>
<dbReference type="Proteomes" id="UP001186974">
    <property type="component" value="Unassembled WGS sequence"/>
</dbReference>
<keyword evidence="2" id="KW-1185">Reference proteome</keyword>
<name>A0ACC3DCE3_9PEZI</name>
<evidence type="ECO:0000313" key="1">
    <source>
        <dbReference type="EMBL" id="KAK3065083.1"/>
    </source>
</evidence>
<evidence type="ECO:0000313" key="2">
    <source>
        <dbReference type="Proteomes" id="UP001186974"/>
    </source>
</evidence>
<proteinExistence type="predicted"/>
<sequence length="487" mass="52835">MFGFSRNLTWAVTARALSGAANGNVGILRTTVAELVPEKSLQPQAFSIMPLIWQIGSIVGPILGGALASPAVKLPNIFGKIEFFKTFPYALPNLVSGVFFTIGISTGILFLRESLESRKHQKDYGRIVGSYLTQSCRCRRAPTPLEDDAEHPFKSKPKNVTSLAPPAFREVFNPQSNLSLLAYCFLALHAVAFDQLVPVFMHLPPDSHVSLPFRFASGFGLDSGRIGVLFTIYGIFSMVCQFTVFPYMTTRLGALYCMRACTLVFPIAYILTPYTVLMPTPWSRQAAILGVMLLKGIAGVFAFPCITILLTNSAKSLRLLGTLNGVATSLSAIGRAAGPFFAGQTFTWGVEAGYGVAPWFLLAGFAVLGHVNTWWLMELEGFGTTARATEAGDEHEQIGLTDFVDTSQGDRPKSEAYYPPPDSDEEDDDAKEHDTLLRTDSISRVSTGTSHLDADAAAGVGDSRVRMRSPLGFRDTKANGHAHTDGR</sequence>
<gene>
    <name evidence="1" type="ORF">LTS18_011293</name>
</gene>
<organism evidence="1 2">
    <name type="scientific">Coniosporium uncinatum</name>
    <dbReference type="NCBI Taxonomy" id="93489"/>
    <lineage>
        <taxon>Eukaryota</taxon>
        <taxon>Fungi</taxon>
        <taxon>Dikarya</taxon>
        <taxon>Ascomycota</taxon>
        <taxon>Pezizomycotina</taxon>
        <taxon>Dothideomycetes</taxon>
        <taxon>Dothideomycetes incertae sedis</taxon>
        <taxon>Coniosporium</taxon>
    </lineage>
</organism>
<reference evidence="1" key="1">
    <citation type="submission" date="2024-09" db="EMBL/GenBank/DDBJ databases">
        <title>Black Yeasts Isolated from many extreme environments.</title>
        <authorList>
            <person name="Coleine C."/>
            <person name="Stajich J.E."/>
            <person name="Selbmann L."/>
        </authorList>
    </citation>
    <scope>NUCLEOTIDE SEQUENCE</scope>
    <source>
        <strain evidence="1">CCFEE 5737</strain>
    </source>
</reference>